<evidence type="ECO:0000313" key="2">
    <source>
        <dbReference type="EMBL" id="KAF5358748.1"/>
    </source>
</evidence>
<sequence>MTVAASMSSIESLFCSNCRSKLDTLEKSSTDDFDYQDFIRNTRTNQCPWSSQERSRIAASLDESSKDLERYDRAIRELEGDLARLKELRDDARRRRVESRISLLSPLRKLPPEVLLQIFSYGGGEMILANTNAKPIKVRSRVFGMSWVCYWWRSLLISERRMWASLEMVFNVENEANPSDFSRELFDFIAECFQKRGGDFPRSIVLKLLGHINPRFDRRMLILDILLQVSQYWQVVELNFTNNYEMLKYLMRQLANTQASGSLLERLEVAYFDDPYTPGYALNLLSGFQNLTQLDFLEIPLIAWSDQVHFSNLTSLVLREYSGTSLAELLIQLPVLETFSLERFTLKIDSNENRLEPRSEQDQRQVYHHTSLSRLVVGVSSHARHICRGLSVPKLTFLGILFWEDDVSSGFQELASMLNRSHCTLSEIQAYDDKCEEETHTELWESFLASISSVIGKDASLTRGVPEWT</sequence>
<dbReference type="Proteomes" id="UP000518752">
    <property type="component" value="Unassembled WGS sequence"/>
</dbReference>
<dbReference type="EMBL" id="JAACJN010000230">
    <property type="protein sequence ID" value="KAF5358748.1"/>
    <property type="molecule type" value="Genomic_DNA"/>
</dbReference>
<comment type="caution">
    <text evidence="2">The sequence shown here is derived from an EMBL/GenBank/DDBJ whole genome shotgun (WGS) entry which is preliminary data.</text>
</comment>
<keyword evidence="3" id="KW-1185">Reference proteome</keyword>
<dbReference type="AlphaFoldDB" id="A0A8H5LIW2"/>
<accession>A0A8H5LIW2</accession>
<feature type="coiled-coil region" evidence="1">
    <location>
        <begin position="61"/>
        <end position="95"/>
    </location>
</feature>
<protein>
    <recommendedName>
        <fullName evidence="4">F-box domain-containing protein</fullName>
    </recommendedName>
</protein>
<proteinExistence type="predicted"/>
<dbReference type="Gene3D" id="1.20.1280.50">
    <property type="match status" value="1"/>
</dbReference>
<evidence type="ECO:0008006" key="4">
    <source>
        <dbReference type="Google" id="ProtNLM"/>
    </source>
</evidence>
<organism evidence="2 3">
    <name type="scientific">Collybiopsis confluens</name>
    <dbReference type="NCBI Taxonomy" id="2823264"/>
    <lineage>
        <taxon>Eukaryota</taxon>
        <taxon>Fungi</taxon>
        <taxon>Dikarya</taxon>
        <taxon>Basidiomycota</taxon>
        <taxon>Agaricomycotina</taxon>
        <taxon>Agaricomycetes</taxon>
        <taxon>Agaricomycetidae</taxon>
        <taxon>Agaricales</taxon>
        <taxon>Marasmiineae</taxon>
        <taxon>Omphalotaceae</taxon>
        <taxon>Collybiopsis</taxon>
    </lineage>
</organism>
<dbReference type="OrthoDB" id="3248197at2759"/>
<keyword evidence="1" id="KW-0175">Coiled coil</keyword>
<evidence type="ECO:0000313" key="3">
    <source>
        <dbReference type="Proteomes" id="UP000518752"/>
    </source>
</evidence>
<gene>
    <name evidence="2" type="ORF">D9757_012249</name>
</gene>
<reference evidence="2 3" key="1">
    <citation type="journal article" date="2020" name="ISME J.">
        <title>Uncovering the hidden diversity of litter-decomposition mechanisms in mushroom-forming fungi.</title>
        <authorList>
            <person name="Floudas D."/>
            <person name="Bentzer J."/>
            <person name="Ahren D."/>
            <person name="Johansson T."/>
            <person name="Persson P."/>
            <person name="Tunlid A."/>
        </authorList>
    </citation>
    <scope>NUCLEOTIDE SEQUENCE [LARGE SCALE GENOMIC DNA]</scope>
    <source>
        <strain evidence="2 3">CBS 406.79</strain>
    </source>
</reference>
<evidence type="ECO:0000256" key="1">
    <source>
        <dbReference type="SAM" id="Coils"/>
    </source>
</evidence>
<dbReference type="SUPFAM" id="SSF52047">
    <property type="entry name" value="RNI-like"/>
    <property type="match status" value="1"/>
</dbReference>
<name>A0A8H5LIW2_9AGAR</name>